<gene>
    <name evidence="2" type="ORF">J2S57_000308</name>
</gene>
<accession>A0ABT9NVV8</accession>
<name>A0ABT9NVV8_9ACTN</name>
<dbReference type="Proteomes" id="UP001235712">
    <property type="component" value="Unassembled WGS sequence"/>
</dbReference>
<feature type="compositionally biased region" description="Pro residues" evidence="1">
    <location>
        <begin position="83"/>
        <end position="94"/>
    </location>
</feature>
<evidence type="ECO:0000313" key="3">
    <source>
        <dbReference type="Proteomes" id="UP001235712"/>
    </source>
</evidence>
<evidence type="ECO:0008006" key="4">
    <source>
        <dbReference type="Google" id="ProtNLM"/>
    </source>
</evidence>
<evidence type="ECO:0000256" key="1">
    <source>
        <dbReference type="SAM" id="MobiDB-lite"/>
    </source>
</evidence>
<evidence type="ECO:0000313" key="2">
    <source>
        <dbReference type="EMBL" id="MDP9824559.1"/>
    </source>
</evidence>
<dbReference type="Pfam" id="PF13830">
    <property type="entry name" value="DUF4192"/>
    <property type="match status" value="1"/>
</dbReference>
<dbReference type="EMBL" id="JAUSQZ010000001">
    <property type="protein sequence ID" value="MDP9824559.1"/>
    <property type="molecule type" value="Genomic_DNA"/>
</dbReference>
<keyword evidence="3" id="KW-1185">Reference proteome</keyword>
<feature type="region of interest" description="Disordered" evidence="1">
    <location>
        <begin position="83"/>
        <end position="113"/>
    </location>
</feature>
<feature type="region of interest" description="Disordered" evidence="1">
    <location>
        <begin position="213"/>
        <end position="248"/>
    </location>
</feature>
<comment type="caution">
    <text evidence="2">The sequence shown here is derived from an EMBL/GenBank/DDBJ whole genome shotgun (WGS) entry which is preliminary data.</text>
</comment>
<reference evidence="2 3" key="1">
    <citation type="submission" date="2023-07" db="EMBL/GenBank/DDBJ databases">
        <title>Sequencing the genomes of 1000 actinobacteria strains.</title>
        <authorList>
            <person name="Klenk H.-P."/>
        </authorList>
    </citation>
    <scope>NUCLEOTIDE SEQUENCE [LARGE SCALE GENOMIC DNA]</scope>
    <source>
        <strain evidence="2 3">DSM 44388</strain>
    </source>
</reference>
<dbReference type="InterPro" id="IPR025447">
    <property type="entry name" value="DUF4192"/>
</dbReference>
<protein>
    <recommendedName>
        <fullName evidence="4">DUF4192 family protein</fullName>
    </recommendedName>
</protein>
<organism evidence="2 3">
    <name type="scientific">Kineosporia succinea</name>
    <dbReference type="NCBI Taxonomy" id="84632"/>
    <lineage>
        <taxon>Bacteria</taxon>
        <taxon>Bacillati</taxon>
        <taxon>Actinomycetota</taxon>
        <taxon>Actinomycetes</taxon>
        <taxon>Kineosporiales</taxon>
        <taxon>Kineosporiaceae</taxon>
        <taxon>Kineosporia</taxon>
    </lineage>
</organism>
<sequence length="422" mass="45204">MSSDLTVNEAGPADLIAAVWYTLGFRPLNSLVLVSLHGSRGRVGSMLRVDLTPAWLGPAGVVQVLDSAIDALKGPAAAMFGVPPEPEGEPPPPGHFGRPVHDNWVSGDLPPDPDEDLPPRVVALVATHDALSVPPPAVIRALPHRMLKAGLWLYDVIGITPTGFRSLRCPDESCCPSSGRPLSQVETSRVAVAHVLRGDQLAASEEDMIADIGRATDDPGASPTRAGGSREHDLGVEGESGGAQAGPADIGERARRLWWRTWSALLGHAEGWSSDELQVRSLNDPFLRDAIFVRLAAAPGELRQRLLGQLLAGRAAPNLSDHWEELFSEKPDRVLLNRGEEVLAALARRSTAAERGPVLTVLALLAWYRGNGVRTRLLMERVREESPDLPGALPRLAELVEMLCITGTAPPWVELPGDRQGG</sequence>
<proteinExistence type="predicted"/>
<dbReference type="RefSeq" id="WP_307237349.1">
    <property type="nucleotide sequence ID" value="NZ_JAUSQZ010000001.1"/>
</dbReference>